<dbReference type="InterPro" id="IPR011009">
    <property type="entry name" value="Kinase-like_dom_sf"/>
</dbReference>
<dbReference type="Pfam" id="PF00069">
    <property type="entry name" value="Pkinase"/>
    <property type="match status" value="1"/>
</dbReference>
<reference evidence="2 3" key="1">
    <citation type="journal article" date="2019" name="Genome Biol. Evol.">
        <title>Insights into the evolution of the New World diploid cottons (Gossypium, subgenus Houzingenia) based on genome sequencing.</title>
        <authorList>
            <person name="Grover C.E."/>
            <person name="Arick M.A. 2nd"/>
            <person name="Thrash A."/>
            <person name="Conover J.L."/>
            <person name="Sanders W.S."/>
            <person name="Peterson D.G."/>
            <person name="Frelichowski J.E."/>
            <person name="Scheffler J.A."/>
            <person name="Scheffler B.E."/>
            <person name="Wendel J.F."/>
        </authorList>
    </citation>
    <scope>NUCLEOTIDE SEQUENCE [LARGE SCALE GENOMIC DNA]</scope>
    <source>
        <strain evidence="2">0</strain>
        <tissue evidence="2">Leaf</tissue>
    </source>
</reference>
<accession>A0A7J9GLU2</accession>
<dbReference type="PANTHER" id="PTHR48011:SF51">
    <property type="entry name" value="PROTEIN KINASE SUPERFAMILY PROTEIN"/>
    <property type="match status" value="1"/>
</dbReference>
<evidence type="ECO:0000313" key="3">
    <source>
        <dbReference type="Proteomes" id="UP000593560"/>
    </source>
</evidence>
<dbReference type="InterPro" id="IPR052751">
    <property type="entry name" value="Plant_MAPKKK"/>
</dbReference>
<dbReference type="OrthoDB" id="967672at2759"/>
<dbReference type="SUPFAM" id="SSF56112">
    <property type="entry name" value="Protein kinase-like (PK-like)"/>
    <property type="match status" value="1"/>
</dbReference>
<dbReference type="Gene3D" id="1.10.510.10">
    <property type="entry name" value="Transferase(Phosphotransferase) domain 1"/>
    <property type="match status" value="1"/>
</dbReference>
<dbReference type="GO" id="GO:0007165">
    <property type="term" value="P:signal transduction"/>
    <property type="evidence" value="ECO:0007669"/>
    <property type="project" value="TreeGrafter"/>
</dbReference>
<sequence>YKLGGGACALRLGTRGGQERALGSSRVFVSWSRAKHWASTAKIVMWFPCRVAPILLRGDLQNRYDAAITLRLIAISNQKMFWFIVLISNLKITDFGLAKEPGERDEDAILSPYSRGTLNYMSPESVMNGKISAAMDIWSLGCVIAEMCGEPPLEGMAMKAPDIIPKHISMAGKDFSMRCFIRDPIQRWIAKKLLTHEFLCSNYSQNRILLTHLLMHQNRQCPVVNRH</sequence>
<keyword evidence="3" id="KW-1185">Reference proteome</keyword>
<name>A0A7J9GLU2_9ROSI</name>
<dbReference type="AlphaFoldDB" id="A0A7J9GLU2"/>
<dbReference type="EMBL" id="JABFAD010000005">
    <property type="protein sequence ID" value="MBA0798546.1"/>
    <property type="molecule type" value="Genomic_DNA"/>
</dbReference>
<dbReference type="SMART" id="SM00220">
    <property type="entry name" value="S_TKc"/>
    <property type="match status" value="1"/>
</dbReference>
<gene>
    <name evidence="2" type="ORF">Gohar_009130</name>
</gene>
<comment type="caution">
    <text evidence="2">The sequence shown here is derived from an EMBL/GenBank/DDBJ whole genome shotgun (WGS) entry which is preliminary data.</text>
</comment>
<dbReference type="PROSITE" id="PS50011">
    <property type="entry name" value="PROTEIN_KINASE_DOM"/>
    <property type="match status" value="1"/>
</dbReference>
<dbReference type="Proteomes" id="UP000593560">
    <property type="component" value="Unassembled WGS sequence"/>
</dbReference>
<protein>
    <recommendedName>
        <fullName evidence="1">Protein kinase domain-containing protein</fullName>
    </recommendedName>
</protein>
<dbReference type="InterPro" id="IPR000719">
    <property type="entry name" value="Prot_kinase_dom"/>
</dbReference>
<dbReference type="PANTHER" id="PTHR48011">
    <property type="entry name" value="CCR4-NOT TRANSCRIPTIONAL COMPLEX SUBUNIT CAF120-RELATED"/>
    <property type="match status" value="1"/>
</dbReference>
<proteinExistence type="predicted"/>
<feature type="domain" description="Protein kinase" evidence="1">
    <location>
        <begin position="1"/>
        <end position="199"/>
    </location>
</feature>
<organism evidence="2 3">
    <name type="scientific">Gossypium harknessii</name>
    <dbReference type="NCBI Taxonomy" id="34285"/>
    <lineage>
        <taxon>Eukaryota</taxon>
        <taxon>Viridiplantae</taxon>
        <taxon>Streptophyta</taxon>
        <taxon>Embryophyta</taxon>
        <taxon>Tracheophyta</taxon>
        <taxon>Spermatophyta</taxon>
        <taxon>Magnoliopsida</taxon>
        <taxon>eudicotyledons</taxon>
        <taxon>Gunneridae</taxon>
        <taxon>Pentapetalae</taxon>
        <taxon>rosids</taxon>
        <taxon>malvids</taxon>
        <taxon>Malvales</taxon>
        <taxon>Malvaceae</taxon>
        <taxon>Malvoideae</taxon>
        <taxon>Gossypium</taxon>
    </lineage>
</organism>
<feature type="non-terminal residue" evidence="2">
    <location>
        <position position="1"/>
    </location>
</feature>
<dbReference type="GO" id="GO:0004672">
    <property type="term" value="F:protein kinase activity"/>
    <property type="evidence" value="ECO:0007669"/>
    <property type="project" value="InterPro"/>
</dbReference>
<evidence type="ECO:0000259" key="1">
    <source>
        <dbReference type="PROSITE" id="PS50011"/>
    </source>
</evidence>
<evidence type="ECO:0000313" key="2">
    <source>
        <dbReference type="EMBL" id="MBA0798546.1"/>
    </source>
</evidence>
<dbReference type="GO" id="GO:0005524">
    <property type="term" value="F:ATP binding"/>
    <property type="evidence" value="ECO:0007669"/>
    <property type="project" value="InterPro"/>
</dbReference>